<keyword evidence="3" id="KW-1185">Reference proteome</keyword>
<reference evidence="2" key="1">
    <citation type="journal article" date="2014" name="Int. J. Syst. Evol. Microbiol.">
        <title>Complete genome sequence of Corynebacterium casei LMG S-19264T (=DSM 44701T), isolated from a smear-ripened cheese.</title>
        <authorList>
            <consortium name="US DOE Joint Genome Institute (JGI-PGF)"/>
            <person name="Walter F."/>
            <person name="Albersmeier A."/>
            <person name="Kalinowski J."/>
            <person name="Ruckert C."/>
        </authorList>
    </citation>
    <scope>NUCLEOTIDE SEQUENCE</scope>
    <source>
        <strain evidence="2">CGMCC 1.8984</strain>
    </source>
</reference>
<dbReference type="AlphaFoldDB" id="A0A917PQK4"/>
<reference evidence="2" key="2">
    <citation type="submission" date="2020-09" db="EMBL/GenBank/DDBJ databases">
        <authorList>
            <person name="Sun Q."/>
            <person name="Zhou Y."/>
        </authorList>
    </citation>
    <scope>NUCLEOTIDE SEQUENCE</scope>
    <source>
        <strain evidence="2">CGMCC 1.8984</strain>
    </source>
</reference>
<gene>
    <name evidence="2" type="ORF">GCM10011372_28480</name>
</gene>
<name>A0A917PQK4_9MICO</name>
<evidence type="ECO:0000313" key="2">
    <source>
        <dbReference type="EMBL" id="GGJ88242.1"/>
    </source>
</evidence>
<dbReference type="EMBL" id="BMMD01000018">
    <property type="protein sequence ID" value="GGJ88242.1"/>
    <property type="molecule type" value="Genomic_DNA"/>
</dbReference>
<feature type="region of interest" description="Disordered" evidence="1">
    <location>
        <begin position="87"/>
        <end position="116"/>
    </location>
</feature>
<protein>
    <submittedName>
        <fullName evidence="2">Uncharacterized protein</fullName>
    </submittedName>
</protein>
<sequence>MVARRLGDDFAMTVWAHDRSDRDENRYRRIDEELLVDLSHLEPDDRATLIDLMDKAIRRGCIVARSVETCIELDAMIDGVETQPSPRWWHRCPRGSSTAYPARHPPPRSTVRAAAP</sequence>
<proteinExistence type="predicted"/>
<evidence type="ECO:0000256" key="1">
    <source>
        <dbReference type="SAM" id="MobiDB-lite"/>
    </source>
</evidence>
<dbReference type="Proteomes" id="UP000636956">
    <property type="component" value="Unassembled WGS sequence"/>
</dbReference>
<evidence type="ECO:0000313" key="3">
    <source>
        <dbReference type="Proteomes" id="UP000636956"/>
    </source>
</evidence>
<accession>A0A917PQK4</accession>
<comment type="caution">
    <text evidence="2">The sequence shown here is derived from an EMBL/GenBank/DDBJ whole genome shotgun (WGS) entry which is preliminary data.</text>
</comment>
<organism evidence="2 3">
    <name type="scientific">Agromyces bauzanensis</name>
    <dbReference type="NCBI Taxonomy" id="1308924"/>
    <lineage>
        <taxon>Bacteria</taxon>
        <taxon>Bacillati</taxon>
        <taxon>Actinomycetota</taxon>
        <taxon>Actinomycetes</taxon>
        <taxon>Micrococcales</taxon>
        <taxon>Microbacteriaceae</taxon>
        <taxon>Agromyces</taxon>
    </lineage>
</organism>